<dbReference type="GO" id="GO:0046685">
    <property type="term" value="P:response to arsenic-containing substance"/>
    <property type="evidence" value="ECO:0007669"/>
    <property type="project" value="UniProtKB-KW"/>
</dbReference>
<organism evidence="8 9">
    <name type="scientific">Pacificibacter maritimus</name>
    <dbReference type="NCBI Taxonomy" id="762213"/>
    <lineage>
        <taxon>Bacteria</taxon>
        <taxon>Pseudomonadati</taxon>
        <taxon>Pseudomonadota</taxon>
        <taxon>Alphaproteobacteria</taxon>
        <taxon>Rhodobacterales</taxon>
        <taxon>Roseobacteraceae</taxon>
        <taxon>Pacificibacter</taxon>
    </lineage>
</organism>
<protein>
    <recommendedName>
        <fullName evidence="5 7">Arsenate reductase</fullName>
        <ecNumber evidence="4 7">1.20.4.1</ecNumber>
    </recommendedName>
</protein>
<keyword evidence="3 7" id="KW-0560">Oxidoreductase</keyword>
<evidence type="ECO:0000256" key="2">
    <source>
        <dbReference type="ARBA" id="ARBA00022849"/>
    </source>
</evidence>
<accession>A0A3N4UUI1</accession>
<reference evidence="8 9" key="1">
    <citation type="submission" date="2018-11" db="EMBL/GenBank/DDBJ databases">
        <title>Genomic Encyclopedia of Type Strains, Phase IV (KMG-IV): sequencing the most valuable type-strain genomes for metagenomic binning, comparative biology and taxonomic classification.</title>
        <authorList>
            <person name="Goeker M."/>
        </authorList>
    </citation>
    <scope>NUCLEOTIDE SEQUENCE [LARGE SCALE GENOMIC DNA]</scope>
    <source>
        <strain evidence="8 9">DSM 104731</strain>
    </source>
</reference>
<name>A0A3N4UUI1_9RHOB</name>
<evidence type="ECO:0000256" key="3">
    <source>
        <dbReference type="ARBA" id="ARBA00023002"/>
    </source>
</evidence>
<keyword evidence="9" id="KW-1185">Reference proteome</keyword>
<evidence type="ECO:0000313" key="9">
    <source>
        <dbReference type="Proteomes" id="UP000269689"/>
    </source>
</evidence>
<dbReference type="InterPro" id="IPR006659">
    <property type="entry name" value="Arsenate_reductase"/>
</dbReference>
<evidence type="ECO:0000256" key="4">
    <source>
        <dbReference type="ARBA" id="ARBA00038969"/>
    </source>
</evidence>
<dbReference type="EC" id="1.20.4.1" evidence="4 7"/>
<dbReference type="NCBIfam" id="TIGR00014">
    <property type="entry name" value="arsC"/>
    <property type="match status" value="1"/>
</dbReference>
<dbReference type="EMBL" id="RKQK01000001">
    <property type="protein sequence ID" value="RPE71231.1"/>
    <property type="molecule type" value="Genomic_DNA"/>
</dbReference>
<comment type="caution">
    <text evidence="8">The sequence shown here is derived from an EMBL/GenBank/DDBJ whole genome shotgun (WGS) entry which is preliminary data.</text>
</comment>
<keyword evidence="2" id="KW-0059">Arsenical resistance</keyword>
<evidence type="ECO:0000313" key="8">
    <source>
        <dbReference type="EMBL" id="RPE71231.1"/>
    </source>
</evidence>
<dbReference type="SUPFAM" id="SSF52833">
    <property type="entry name" value="Thioredoxin-like"/>
    <property type="match status" value="1"/>
</dbReference>
<evidence type="ECO:0000256" key="7">
    <source>
        <dbReference type="RuleBase" id="RU362029"/>
    </source>
</evidence>
<gene>
    <name evidence="8" type="ORF">EDD53_0345</name>
</gene>
<evidence type="ECO:0000256" key="1">
    <source>
        <dbReference type="ARBA" id="ARBA00007198"/>
    </source>
</evidence>
<dbReference type="RefSeq" id="WP_123791466.1">
    <property type="nucleotide sequence ID" value="NZ_RKQK01000001.1"/>
</dbReference>
<proteinExistence type="inferred from homology"/>
<comment type="catalytic activity">
    <reaction evidence="7">
        <text>[glutaredoxin]-dithiol + arsenate + glutathione + H(+) = glutathionyl-S-S-[glutaredoxin] + arsenite + H2O</text>
        <dbReference type="Rhea" id="RHEA:22016"/>
        <dbReference type="Rhea" id="RHEA-COMP:10729"/>
        <dbReference type="Rhea" id="RHEA-COMP:17668"/>
        <dbReference type="ChEBI" id="CHEBI:15377"/>
        <dbReference type="ChEBI" id="CHEBI:15378"/>
        <dbReference type="ChEBI" id="CHEBI:29242"/>
        <dbReference type="ChEBI" id="CHEBI:29950"/>
        <dbReference type="ChEBI" id="CHEBI:48597"/>
        <dbReference type="ChEBI" id="CHEBI:57925"/>
        <dbReference type="ChEBI" id="CHEBI:146199"/>
        <dbReference type="EC" id="1.20.4.1"/>
    </reaction>
</comment>
<comment type="similarity">
    <text evidence="1 6 7">Belongs to the ArsC family.</text>
</comment>
<dbReference type="Pfam" id="PF03960">
    <property type="entry name" value="ArsC"/>
    <property type="match status" value="1"/>
</dbReference>
<evidence type="ECO:0000256" key="6">
    <source>
        <dbReference type="PROSITE-ProRule" id="PRU01282"/>
    </source>
</evidence>
<dbReference type="PROSITE" id="PS51353">
    <property type="entry name" value="ARSC"/>
    <property type="match status" value="1"/>
</dbReference>
<dbReference type="InterPro" id="IPR036249">
    <property type="entry name" value="Thioredoxin-like_sf"/>
</dbReference>
<dbReference type="InterPro" id="IPR006660">
    <property type="entry name" value="Arsenate_reductase-like"/>
</dbReference>
<dbReference type="AlphaFoldDB" id="A0A3N4UUI1"/>
<dbReference type="CDD" id="cd03034">
    <property type="entry name" value="ArsC_ArsC"/>
    <property type="match status" value="1"/>
</dbReference>
<dbReference type="PANTHER" id="PTHR30041:SF5">
    <property type="entry name" value="ARSENATE REDUCTASE-RELATED"/>
    <property type="match status" value="1"/>
</dbReference>
<dbReference type="GO" id="GO:0008794">
    <property type="term" value="F:arsenate reductase (glutaredoxin) activity"/>
    <property type="evidence" value="ECO:0007669"/>
    <property type="project" value="UniProtKB-UniRule"/>
</dbReference>
<dbReference type="PANTHER" id="PTHR30041">
    <property type="entry name" value="ARSENATE REDUCTASE"/>
    <property type="match status" value="1"/>
</dbReference>
<dbReference type="OrthoDB" id="9790554at2"/>
<sequence>MSIIYHNPRCSTSRKALALLQSDGAPVEIIEYLKTPLSRAELVTLIQAAGETAHSVLRRKQPQAKDMGLLADDITEDQIIDAMVDEPILINRPIVSTSKGTVLCRPFENIFSVLENPVEGEGST</sequence>
<evidence type="ECO:0000256" key="5">
    <source>
        <dbReference type="ARBA" id="ARBA00039879"/>
    </source>
</evidence>
<dbReference type="Proteomes" id="UP000269689">
    <property type="component" value="Unassembled WGS sequence"/>
</dbReference>
<dbReference type="Gene3D" id="3.40.30.10">
    <property type="entry name" value="Glutaredoxin"/>
    <property type="match status" value="1"/>
</dbReference>